<keyword evidence="5" id="KW-0482">Metalloprotease</keyword>
<dbReference type="Pfam" id="PF14464">
    <property type="entry name" value="Prok-JAB"/>
    <property type="match status" value="1"/>
</dbReference>
<evidence type="ECO:0000256" key="1">
    <source>
        <dbReference type="ARBA" id="ARBA00022670"/>
    </source>
</evidence>
<dbReference type="SUPFAM" id="SSF102712">
    <property type="entry name" value="JAB1/MPN domain"/>
    <property type="match status" value="1"/>
</dbReference>
<evidence type="ECO:0000313" key="8">
    <source>
        <dbReference type="Proteomes" id="UP000439522"/>
    </source>
</evidence>
<dbReference type="AlphaFoldDB" id="A0A6I4TDE3"/>
<dbReference type="Proteomes" id="UP000439522">
    <property type="component" value="Unassembled WGS sequence"/>
</dbReference>
<evidence type="ECO:0000313" key="7">
    <source>
        <dbReference type="EMBL" id="MXO74667.1"/>
    </source>
</evidence>
<dbReference type="Gene3D" id="3.40.140.10">
    <property type="entry name" value="Cytidine Deaminase, domain 2"/>
    <property type="match status" value="1"/>
</dbReference>
<dbReference type="PANTHER" id="PTHR34858">
    <property type="entry name" value="CYSO-CYSTEINE PEPTIDASE"/>
    <property type="match status" value="1"/>
</dbReference>
<dbReference type="GO" id="GO:0008235">
    <property type="term" value="F:metalloexopeptidase activity"/>
    <property type="evidence" value="ECO:0007669"/>
    <property type="project" value="TreeGrafter"/>
</dbReference>
<dbReference type="GO" id="GO:0006508">
    <property type="term" value="P:proteolysis"/>
    <property type="evidence" value="ECO:0007669"/>
    <property type="project" value="UniProtKB-KW"/>
</dbReference>
<gene>
    <name evidence="7" type="ORF">GRI40_05455</name>
</gene>
<dbReference type="EMBL" id="WTZA01000001">
    <property type="protein sequence ID" value="MXO74667.1"/>
    <property type="molecule type" value="Genomic_DNA"/>
</dbReference>
<protein>
    <submittedName>
        <fullName evidence="7">Peptidase</fullName>
    </submittedName>
</protein>
<accession>A0A6I4TDE3</accession>
<dbReference type="OrthoDB" id="9802958at2"/>
<keyword evidence="3" id="KW-0378">Hydrolase</keyword>
<dbReference type="InterPro" id="IPR028090">
    <property type="entry name" value="JAB_dom_prok"/>
</dbReference>
<name>A0A6I4TDE3_9SPHN</name>
<dbReference type="CDD" id="cd08070">
    <property type="entry name" value="MPN_like"/>
    <property type="match status" value="1"/>
</dbReference>
<evidence type="ECO:0000256" key="5">
    <source>
        <dbReference type="ARBA" id="ARBA00023049"/>
    </source>
</evidence>
<dbReference type="GO" id="GO:0008270">
    <property type="term" value="F:zinc ion binding"/>
    <property type="evidence" value="ECO:0007669"/>
    <property type="project" value="TreeGrafter"/>
</dbReference>
<evidence type="ECO:0000256" key="3">
    <source>
        <dbReference type="ARBA" id="ARBA00022801"/>
    </source>
</evidence>
<proteinExistence type="predicted"/>
<comment type="caution">
    <text evidence="7">The sequence shown here is derived from an EMBL/GenBank/DDBJ whole genome shotgun (WGS) entry which is preliminary data.</text>
</comment>
<keyword evidence="8" id="KW-1185">Reference proteome</keyword>
<sequence>MRVSQHRLFLAPQARAELEGQLLAEAAAAHPQEACGLILGSGDRIDTLRPAANVHPDPAAHFEIDPRALIGAHRAAREGGPQVLGYYHSHPFGPPAPSATDRAHATGDGRVWAIVGEGTVGWWRDEPDGFVPLSYQWDGR</sequence>
<dbReference type="PANTHER" id="PTHR34858:SF1">
    <property type="entry name" value="CYSO-CYSTEINE PEPTIDASE"/>
    <property type="match status" value="1"/>
</dbReference>
<feature type="domain" description="MPN" evidence="6">
    <location>
        <begin position="8"/>
        <end position="140"/>
    </location>
</feature>
<evidence type="ECO:0000256" key="4">
    <source>
        <dbReference type="ARBA" id="ARBA00022833"/>
    </source>
</evidence>
<dbReference type="InterPro" id="IPR037518">
    <property type="entry name" value="MPN"/>
</dbReference>
<evidence type="ECO:0000256" key="2">
    <source>
        <dbReference type="ARBA" id="ARBA00022723"/>
    </source>
</evidence>
<dbReference type="InterPro" id="IPR051929">
    <property type="entry name" value="VirAsm_ModProt"/>
</dbReference>
<organism evidence="7 8">
    <name type="scientific">Tsuneonella aeria</name>
    <dbReference type="NCBI Taxonomy" id="1837929"/>
    <lineage>
        <taxon>Bacteria</taxon>
        <taxon>Pseudomonadati</taxon>
        <taxon>Pseudomonadota</taxon>
        <taxon>Alphaproteobacteria</taxon>
        <taxon>Sphingomonadales</taxon>
        <taxon>Erythrobacteraceae</taxon>
        <taxon>Tsuneonella</taxon>
    </lineage>
</organism>
<keyword evidence="4" id="KW-0862">Zinc</keyword>
<dbReference type="RefSeq" id="WP_160610403.1">
    <property type="nucleotide sequence ID" value="NZ_WTZA01000001.1"/>
</dbReference>
<evidence type="ECO:0000259" key="6">
    <source>
        <dbReference type="PROSITE" id="PS50249"/>
    </source>
</evidence>
<reference evidence="7 8" key="1">
    <citation type="submission" date="2019-12" db="EMBL/GenBank/DDBJ databases">
        <title>Genomic-based taxomic classification of the family Erythrobacteraceae.</title>
        <authorList>
            <person name="Xu L."/>
        </authorList>
    </citation>
    <scope>NUCLEOTIDE SEQUENCE [LARGE SCALE GENOMIC DNA]</scope>
    <source>
        <strain evidence="7 8">100921-2</strain>
    </source>
</reference>
<keyword evidence="1" id="KW-0645">Protease</keyword>
<keyword evidence="2" id="KW-0479">Metal-binding</keyword>
<dbReference type="PROSITE" id="PS50249">
    <property type="entry name" value="MPN"/>
    <property type="match status" value="1"/>
</dbReference>